<keyword evidence="3" id="KW-0675">Receptor</keyword>
<dbReference type="InterPro" id="IPR035500">
    <property type="entry name" value="NHR-like_dom_sf"/>
</dbReference>
<dbReference type="PROSITE" id="PS51843">
    <property type="entry name" value="NR_LBD"/>
    <property type="match status" value="1"/>
</dbReference>
<organism evidence="6 7">
    <name type="scientific">Pristionchus entomophagus</name>
    <dbReference type="NCBI Taxonomy" id="358040"/>
    <lineage>
        <taxon>Eukaryota</taxon>
        <taxon>Metazoa</taxon>
        <taxon>Ecdysozoa</taxon>
        <taxon>Nematoda</taxon>
        <taxon>Chromadorea</taxon>
        <taxon>Rhabditida</taxon>
        <taxon>Rhabditina</taxon>
        <taxon>Diplogasteromorpha</taxon>
        <taxon>Diplogasteroidea</taxon>
        <taxon>Neodiplogasteridae</taxon>
        <taxon>Pristionchus</taxon>
    </lineage>
</organism>
<dbReference type="PANTHER" id="PTHR46011">
    <property type="entry name" value="NUCLEAR HORMONE RECEPTOR FAMILY MEMBER NHR-86-RELATED"/>
    <property type="match status" value="1"/>
</dbReference>
<dbReference type="AlphaFoldDB" id="A0AAV5TDT6"/>
<dbReference type="Proteomes" id="UP001432027">
    <property type="component" value="Unassembled WGS sequence"/>
</dbReference>
<dbReference type="GO" id="GO:0005634">
    <property type="term" value="C:nucleus"/>
    <property type="evidence" value="ECO:0007669"/>
    <property type="project" value="TreeGrafter"/>
</dbReference>
<accession>A0AAV5TDT6</accession>
<evidence type="ECO:0000256" key="2">
    <source>
        <dbReference type="ARBA" id="ARBA00023163"/>
    </source>
</evidence>
<feature type="domain" description="NR LBD" evidence="5">
    <location>
        <begin position="36"/>
        <end position="278"/>
    </location>
</feature>
<evidence type="ECO:0000259" key="5">
    <source>
        <dbReference type="PROSITE" id="PS51843"/>
    </source>
</evidence>
<dbReference type="GO" id="GO:0003700">
    <property type="term" value="F:DNA-binding transcription factor activity"/>
    <property type="evidence" value="ECO:0007669"/>
    <property type="project" value="TreeGrafter"/>
</dbReference>
<feature type="region of interest" description="Disordered" evidence="4">
    <location>
        <begin position="1"/>
        <end position="27"/>
    </location>
</feature>
<keyword evidence="2" id="KW-0804">Transcription</keyword>
<evidence type="ECO:0000256" key="1">
    <source>
        <dbReference type="ARBA" id="ARBA00023015"/>
    </source>
</evidence>
<dbReference type="Gene3D" id="1.10.565.10">
    <property type="entry name" value="Retinoid X Receptor"/>
    <property type="match status" value="1"/>
</dbReference>
<dbReference type="SUPFAM" id="SSF48508">
    <property type="entry name" value="Nuclear receptor ligand-binding domain"/>
    <property type="match status" value="1"/>
</dbReference>
<dbReference type="Pfam" id="PF00104">
    <property type="entry name" value="Hormone_recep"/>
    <property type="match status" value="1"/>
</dbReference>
<dbReference type="EMBL" id="BTSX01000004">
    <property type="protein sequence ID" value="GMS92492.1"/>
    <property type="molecule type" value="Genomic_DNA"/>
</dbReference>
<name>A0AAV5TDT6_9BILA</name>
<sequence>SSSPSSSTERPVEMPNKRDSKTEGESKIRCTFPKTSTKSIIETIRRNHRTLSIMRRTAELQLRGVHMDPFEADREEYEIIPCTYRIMNESTRIMITGLFDFAPSVFPEFKNLPIADKWLLIRNCQKSFHFLDAHMRQQRRCEPLGSWFFGSYTTSFSADTVDIYFSDCPNQQNVAEAASTLRHCIDENHSKLKKHLMHLRPTEEECLALMGISFWSVENVEHSDSLLALASRYRGEILSELTARYKETIGVEQGTIRIGQLLCLMETFKKCEMNMKWE</sequence>
<feature type="non-terminal residue" evidence="6">
    <location>
        <position position="1"/>
    </location>
</feature>
<comment type="caution">
    <text evidence="6">The sequence shown here is derived from an EMBL/GenBank/DDBJ whole genome shotgun (WGS) entry which is preliminary data.</text>
</comment>
<dbReference type="PANTHER" id="PTHR46011:SF6">
    <property type="entry name" value="HIGH ZINC ACTIVATED NUCLEAR RECEPTOR PROTEIN"/>
    <property type="match status" value="1"/>
</dbReference>
<evidence type="ECO:0000313" key="6">
    <source>
        <dbReference type="EMBL" id="GMS92492.1"/>
    </source>
</evidence>
<reference evidence="6" key="1">
    <citation type="submission" date="2023-10" db="EMBL/GenBank/DDBJ databases">
        <title>Genome assembly of Pristionchus species.</title>
        <authorList>
            <person name="Yoshida K."/>
            <person name="Sommer R.J."/>
        </authorList>
    </citation>
    <scope>NUCLEOTIDE SEQUENCE</scope>
    <source>
        <strain evidence="6">RS0144</strain>
    </source>
</reference>
<protein>
    <recommendedName>
        <fullName evidence="5">NR LBD domain-containing protein</fullName>
    </recommendedName>
</protein>
<keyword evidence="7" id="KW-1185">Reference proteome</keyword>
<dbReference type="SMART" id="SM00430">
    <property type="entry name" value="HOLI"/>
    <property type="match status" value="1"/>
</dbReference>
<evidence type="ECO:0000256" key="3">
    <source>
        <dbReference type="ARBA" id="ARBA00023170"/>
    </source>
</evidence>
<keyword evidence="1" id="KW-0805">Transcription regulation</keyword>
<evidence type="ECO:0000313" key="7">
    <source>
        <dbReference type="Proteomes" id="UP001432027"/>
    </source>
</evidence>
<evidence type="ECO:0000256" key="4">
    <source>
        <dbReference type="SAM" id="MobiDB-lite"/>
    </source>
</evidence>
<dbReference type="InterPro" id="IPR000536">
    <property type="entry name" value="Nucl_hrmn_rcpt_lig-bd"/>
</dbReference>
<feature type="compositionally biased region" description="Basic and acidic residues" evidence="4">
    <location>
        <begin position="10"/>
        <end position="27"/>
    </location>
</feature>
<gene>
    <name evidence="6" type="ORF">PENTCL1PPCAC_14667</name>
</gene>
<proteinExistence type="predicted"/>